<dbReference type="EMBL" id="CP033893">
    <property type="protein sequence ID" value="QDL31913.1"/>
    <property type="molecule type" value="Genomic_DNA"/>
</dbReference>
<dbReference type="PROSITE" id="PS51354">
    <property type="entry name" value="GLUTAREDOXIN_2"/>
    <property type="match status" value="1"/>
</dbReference>
<feature type="domain" description="Glutaredoxin" evidence="1">
    <location>
        <begin position="9"/>
        <end position="65"/>
    </location>
</feature>
<organism evidence="2 3">
    <name type="scientific">Serratia liquefaciens</name>
    <dbReference type="NCBI Taxonomy" id="614"/>
    <lineage>
        <taxon>Bacteria</taxon>
        <taxon>Pseudomonadati</taxon>
        <taxon>Pseudomonadota</taxon>
        <taxon>Gammaproteobacteria</taxon>
        <taxon>Enterobacterales</taxon>
        <taxon>Yersiniaceae</taxon>
        <taxon>Serratia</taxon>
    </lineage>
</organism>
<dbReference type="Pfam" id="PF00462">
    <property type="entry name" value="Glutaredoxin"/>
    <property type="match status" value="1"/>
</dbReference>
<dbReference type="CDD" id="cd02976">
    <property type="entry name" value="NrdH"/>
    <property type="match status" value="1"/>
</dbReference>
<name>A0A379Z3F1_SERLI</name>
<sequence length="102" mass="11350">MAGEFHPQVVIYTMPTCSDCQTLKSWLENEGIAFEERDLSNPEISEEAKARGGVCIAPTTQVNAKVFYRTYHLDWLWYSICPIAPASASDNATCRPIADPPL</sequence>
<evidence type="ECO:0000313" key="2">
    <source>
        <dbReference type="EMBL" id="QDL31913.1"/>
    </source>
</evidence>
<gene>
    <name evidence="2" type="ORF">EGO53_09005</name>
</gene>
<evidence type="ECO:0000259" key="1">
    <source>
        <dbReference type="Pfam" id="PF00462"/>
    </source>
</evidence>
<protein>
    <submittedName>
        <fullName evidence="2">Glutaredoxin family protein</fullName>
    </submittedName>
</protein>
<dbReference type="AlphaFoldDB" id="A0A379Z3F1"/>
<dbReference type="RefSeq" id="WP_082144821.1">
    <property type="nucleotide sequence ID" value="NZ_CAMFJZ010000001.1"/>
</dbReference>
<evidence type="ECO:0000313" key="3">
    <source>
        <dbReference type="Proteomes" id="UP000317572"/>
    </source>
</evidence>
<dbReference type="Proteomes" id="UP000317572">
    <property type="component" value="Chromosome"/>
</dbReference>
<dbReference type="SUPFAM" id="SSF52833">
    <property type="entry name" value="Thioredoxin-like"/>
    <property type="match status" value="1"/>
</dbReference>
<dbReference type="InterPro" id="IPR002109">
    <property type="entry name" value="Glutaredoxin"/>
</dbReference>
<dbReference type="InterPro" id="IPR036249">
    <property type="entry name" value="Thioredoxin-like_sf"/>
</dbReference>
<reference evidence="2 3" key="1">
    <citation type="submission" date="2018-11" db="EMBL/GenBank/DDBJ databases">
        <title>The first complete genome of Serratia liquefaciens isolated from metalophyte plant revel distinctness adaptive mechanisms in an extreme habitat.</title>
        <authorList>
            <person name="Caneschi W.L."/>
            <person name="Sanchez A.B."/>
            <person name="Felestrino E.B."/>
            <person name="Assis R.A.B."/>
            <person name="Lemes C.G.C."/>
            <person name="Cordeiro I.F."/>
            <person name="Fonseca N.P."/>
            <person name="Villa M."/>
            <person name="Vieira I.T."/>
            <person name="Moraes L.A."/>
            <person name="Kamino L.H.Y."/>
            <person name="do Carmo F."/>
            <person name="Garcia C.M."/>
            <person name="Almeida N.F."/>
            <person name="Silva R.S."/>
            <person name="Ferro J.A."/>
            <person name="Ferro M.I.T."/>
            <person name="Varani A.M."/>
            <person name="Ferreira R.M."/>
            <person name="dos Santos V.L."/>
            <person name="Silva U.C."/>
            <person name="Setubal J.C."/>
            <person name="Moreira L.M."/>
        </authorList>
    </citation>
    <scope>NUCLEOTIDE SEQUENCE [LARGE SCALE GENOMIC DNA]</scope>
    <source>
        <strain evidence="2 3">FG3</strain>
    </source>
</reference>
<accession>A0A515CUV8</accession>
<dbReference type="Gene3D" id="3.40.30.10">
    <property type="entry name" value="Glutaredoxin"/>
    <property type="match status" value="1"/>
</dbReference>
<proteinExistence type="predicted"/>
<accession>A0A379Z3F1</accession>